<accession>A0A370TU19</accession>
<gene>
    <name evidence="9" type="ORF">BP5553_03361</name>
</gene>
<keyword evidence="2 5" id="KW-0808">Transferase</keyword>
<dbReference type="PANTHER" id="PTHR21367:SF1">
    <property type="entry name" value="ARGINYL-TRNA--PROTEIN TRANSFERASE 1"/>
    <property type="match status" value="1"/>
</dbReference>
<dbReference type="OrthoDB" id="74183at2759"/>
<dbReference type="EC" id="2.3.2.8" evidence="5"/>
<evidence type="ECO:0000256" key="6">
    <source>
        <dbReference type="SAM" id="MobiDB-lite"/>
    </source>
</evidence>
<comment type="catalytic activity">
    <reaction evidence="5">
        <text>an N-terminal L-alpha-aminoacyl-[protein] + L-arginyl-tRNA(Arg) = an N-terminal L-arginyl-L-aminoacyl-[protein] + tRNA(Arg) + H(+)</text>
        <dbReference type="Rhea" id="RHEA:10208"/>
        <dbReference type="Rhea" id="RHEA-COMP:9658"/>
        <dbReference type="Rhea" id="RHEA-COMP:9673"/>
        <dbReference type="Rhea" id="RHEA-COMP:10636"/>
        <dbReference type="Rhea" id="RHEA-COMP:10638"/>
        <dbReference type="ChEBI" id="CHEBI:15378"/>
        <dbReference type="ChEBI" id="CHEBI:78442"/>
        <dbReference type="ChEBI" id="CHEBI:78513"/>
        <dbReference type="ChEBI" id="CHEBI:78597"/>
        <dbReference type="ChEBI" id="CHEBI:83562"/>
        <dbReference type="EC" id="2.3.2.8"/>
    </reaction>
</comment>
<dbReference type="PIRSF" id="PIRSF037207">
    <property type="entry name" value="ATE1_euk"/>
    <property type="match status" value="1"/>
</dbReference>
<dbReference type="EMBL" id="NPIC01000002">
    <property type="protein sequence ID" value="RDL39021.1"/>
    <property type="molecule type" value="Genomic_DNA"/>
</dbReference>
<dbReference type="GeneID" id="43596210"/>
<dbReference type="InterPro" id="IPR030700">
    <property type="entry name" value="N-end_Aminoacyl_Trfase"/>
</dbReference>
<dbReference type="InterPro" id="IPR016181">
    <property type="entry name" value="Acyl_CoA_acyltransferase"/>
</dbReference>
<dbReference type="PANTHER" id="PTHR21367">
    <property type="entry name" value="ARGININE-TRNA-PROTEIN TRANSFERASE 1"/>
    <property type="match status" value="1"/>
</dbReference>
<dbReference type="GO" id="GO:0004057">
    <property type="term" value="F:arginyl-tRNA--protein transferase activity"/>
    <property type="evidence" value="ECO:0007669"/>
    <property type="project" value="UniProtKB-EC"/>
</dbReference>
<dbReference type="InterPro" id="IPR007472">
    <property type="entry name" value="N-end_Aminoacyl_Trfase_C"/>
</dbReference>
<feature type="region of interest" description="Disordered" evidence="6">
    <location>
        <begin position="322"/>
        <end position="361"/>
    </location>
</feature>
<evidence type="ECO:0000313" key="9">
    <source>
        <dbReference type="EMBL" id="RDL39021.1"/>
    </source>
</evidence>
<evidence type="ECO:0000256" key="3">
    <source>
        <dbReference type="ARBA" id="ARBA00022786"/>
    </source>
</evidence>
<proteinExistence type="inferred from homology"/>
<sequence>MQTPSSPPPPSLLSPIGYQNSSCGYCRNNAGGFSYYASTTSLTTALYQSLLNRGWRRSGSLLYKPDQRASCCPQYTIRLDSESFHPSKDQRQALNRFNSFILGDPYTKEAARLYPRSREDAKKRNTEFSVVERVHESEKDRLKTPPEPAHTLVVTLEPDNFTEEKYAVFENYQRLVHHEPPNKITKPGFRGFLCSSPLPRSTAMIDGKERRLGSYHQCYRIDGRLIAIGVLDLLPQCVSAVYFLYHESVHQHCFGKLGALREIALAKEEGYKWWYAGFYIHNCVKMRYKGDYSPQYVLDPDSYRWDLLDDSLKKKLDSGKYGRLPHEGSEEASQSIELSDGVTESDKITDEASDSDNSPPLVDPDIPIFLRSIPGILTADQILTEVDLDHIKLRVREQEAETSDLISWDDSSIDNPQSIKGIIAELVAAVGPDVAKEMTVYFS</sequence>
<dbReference type="Proteomes" id="UP000254866">
    <property type="component" value="Unassembled WGS sequence"/>
</dbReference>
<protein>
    <recommendedName>
        <fullName evidence="5">Arginyl-tRNA--protein transferase 1</fullName>
        <shortName evidence="5">Arginyltransferase 1</shortName>
        <shortName evidence="5">R-transferase 1</shortName>
        <ecNumber evidence="5">2.3.2.8</ecNumber>
    </recommendedName>
    <alternativeName>
        <fullName evidence="5">Arginine-tRNA--protein transferase 1</fullName>
    </alternativeName>
</protein>
<evidence type="ECO:0000259" key="7">
    <source>
        <dbReference type="Pfam" id="PF04376"/>
    </source>
</evidence>
<dbReference type="InterPro" id="IPR017137">
    <property type="entry name" value="Arg-tRNA-P_Trfase_1_euk"/>
</dbReference>
<feature type="domain" description="N-end aminoacyl transferase N-terminal" evidence="7">
    <location>
        <begin position="21"/>
        <end position="92"/>
    </location>
</feature>
<evidence type="ECO:0000256" key="2">
    <source>
        <dbReference type="ARBA" id="ARBA00022679"/>
    </source>
</evidence>
<organism evidence="9 10">
    <name type="scientific">Venustampulla echinocandica</name>
    <dbReference type="NCBI Taxonomy" id="2656787"/>
    <lineage>
        <taxon>Eukaryota</taxon>
        <taxon>Fungi</taxon>
        <taxon>Dikarya</taxon>
        <taxon>Ascomycota</taxon>
        <taxon>Pezizomycotina</taxon>
        <taxon>Leotiomycetes</taxon>
        <taxon>Helotiales</taxon>
        <taxon>Pleuroascaceae</taxon>
        <taxon>Venustampulla</taxon>
    </lineage>
</organism>
<evidence type="ECO:0000256" key="5">
    <source>
        <dbReference type="PIRNR" id="PIRNR037207"/>
    </source>
</evidence>
<reference evidence="9 10" key="1">
    <citation type="journal article" date="2018" name="IMA Fungus">
        <title>IMA Genome-F 9: Draft genome sequence of Annulohypoxylon stygium, Aspergillus mulundensis, Berkeleyomyces basicola (syn. Thielaviopsis basicola), Ceratocystis smalleyi, two Cercospora beticola strains, Coleophoma cylindrospora, Fusarium fracticaudum, Phialophora cf. hyalina, and Morchella septimelata.</title>
        <authorList>
            <person name="Wingfield B.D."/>
            <person name="Bills G.F."/>
            <person name="Dong Y."/>
            <person name="Huang W."/>
            <person name="Nel W.J."/>
            <person name="Swalarsk-Parry B.S."/>
            <person name="Vaghefi N."/>
            <person name="Wilken P.M."/>
            <person name="An Z."/>
            <person name="de Beer Z.W."/>
            <person name="De Vos L."/>
            <person name="Chen L."/>
            <person name="Duong T.A."/>
            <person name="Gao Y."/>
            <person name="Hammerbacher A."/>
            <person name="Kikkert J.R."/>
            <person name="Li Y."/>
            <person name="Li H."/>
            <person name="Li K."/>
            <person name="Li Q."/>
            <person name="Liu X."/>
            <person name="Ma X."/>
            <person name="Naidoo K."/>
            <person name="Pethybridge S.J."/>
            <person name="Sun J."/>
            <person name="Steenkamp E.T."/>
            <person name="van der Nest M.A."/>
            <person name="van Wyk S."/>
            <person name="Wingfield M.J."/>
            <person name="Xiong C."/>
            <person name="Yue Q."/>
            <person name="Zhang X."/>
        </authorList>
    </citation>
    <scope>NUCLEOTIDE SEQUENCE [LARGE SCALE GENOMIC DNA]</scope>
    <source>
        <strain evidence="9 10">BP 5553</strain>
    </source>
</reference>
<keyword evidence="4 5" id="KW-0012">Acyltransferase</keyword>
<name>A0A370TU19_9HELO</name>
<dbReference type="GO" id="GO:0005737">
    <property type="term" value="C:cytoplasm"/>
    <property type="evidence" value="ECO:0007669"/>
    <property type="project" value="TreeGrafter"/>
</dbReference>
<comment type="similarity">
    <text evidence="1 5">Belongs to the R-transferase family.</text>
</comment>
<evidence type="ECO:0000256" key="4">
    <source>
        <dbReference type="ARBA" id="ARBA00023315"/>
    </source>
</evidence>
<feature type="domain" description="N-end rule aminoacyl transferase C-terminal" evidence="8">
    <location>
        <begin position="164"/>
        <end position="299"/>
    </location>
</feature>
<comment type="function">
    <text evidence="5">Involved in the post-translational conjugation of arginine to the N-terminal aspartate or glutamate of a protein. This arginylation is required for degradation of the protein via the ubiquitin pathway.</text>
</comment>
<evidence type="ECO:0000259" key="8">
    <source>
        <dbReference type="Pfam" id="PF04377"/>
    </source>
</evidence>
<dbReference type="Pfam" id="PF04376">
    <property type="entry name" value="ATE_N"/>
    <property type="match status" value="1"/>
</dbReference>
<dbReference type="AlphaFoldDB" id="A0A370TU19"/>
<dbReference type="Pfam" id="PF04377">
    <property type="entry name" value="ATE_C"/>
    <property type="match status" value="1"/>
</dbReference>
<evidence type="ECO:0000256" key="1">
    <source>
        <dbReference type="ARBA" id="ARBA00009991"/>
    </source>
</evidence>
<evidence type="ECO:0000313" key="10">
    <source>
        <dbReference type="Proteomes" id="UP000254866"/>
    </source>
</evidence>
<keyword evidence="3 5" id="KW-0833">Ubl conjugation pathway</keyword>
<dbReference type="STRING" id="2656787.A0A370TU19"/>
<comment type="caution">
    <text evidence="9">The sequence shown here is derived from an EMBL/GenBank/DDBJ whole genome shotgun (WGS) entry which is preliminary data.</text>
</comment>
<keyword evidence="10" id="KW-1185">Reference proteome</keyword>
<dbReference type="SUPFAM" id="SSF55729">
    <property type="entry name" value="Acyl-CoA N-acyltransferases (Nat)"/>
    <property type="match status" value="1"/>
</dbReference>
<dbReference type="InterPro" id="IPR007471">
    <property type="entry name" value="N-end_Aminoacyl_Trfase_N"/>
</dbReference>
<dbReference type="RefSeq" id="XP_031871677.1">
    <property type="nucleotide sequence ID" value="XM_032011984.1"/>
</dbReference>